<evidence type="ECO:0000256" key="2">
    <source>
        <dbReference type="SAM" id="SignalP"/>
    </source>
</evidence>
<keyword evidence="3" id="KW-1185">Reference proteome</keyword>
<proteinExistence type="predicted"/>
<accession>A0A6P8Z0G2</accession>
<dbReference type="AlphaFoldDB" id="A0A6P8Z0G2"/>
<feature type="chain" id="PRO_5028340876" evidence="2">
    <location>
        <begin position="29"/>
        <end position="195"/>
    </location>
</feature>
<feature type="region of interest" description="Disordered" evidence="1">
    <location>
        <begin position="171"/>
        <end position="195"/>
    </location>
</feature>
<keyword evidence="2" id="KW-0732">Signal</keyword>
<evidence type="ECO:0000313" key="4">
    <source>
        <dbReference type="RefSeq" id="XP_034243091.1"/>
    </source>
</evidence>
<dbReference type="KEGG" id="tpal:117646324"/>
<reference evidence="4" key="1">
    <citation type="submission" date="2025-08" db="UniProtKB">
        <authorList>
            <consortium name="RefSeq"/>
        </authorList>
    </citation>
    <scope>IDENTIFICATION</scope>
    <source>
        <tissue evidence="4">Total insect</tissue>
    </source>
</reference>
<gene>
    <name evidence="4" type="primary">LOC117646324</name>
</gene>
<sequence length="195" mass="20872">MLRLAMLARALAAPLLLMTLVMLATAQADPSDRPLSLRGEDGVGESGLFPDGVGLLSRLSRQGRSGGISSAAGLAGMAPFWPLRHPALEARLDARKRHRDAPGFLHPVVRFVQPLSFSELGGPYGGGPLGGDGWADEPARPLLDNFIRDTPLDKARPLTAEELIRALQEKQMRQSEEAGSKASALRFGGMMGRKK</sequence>
<feature type="signal peptide" evidence="2">
    <location>
        <begin position="1"/>
        <end position="28"/>
    </location>
</feature>
<dbReference type="InParanoid" id="A0A6P8Z0G2"/>
<evidence type="ECO:0000313" key="3">
    <source>
        <dbReference type="Proteomes" id="UP000515158"/>
    </source>
</evidence>
<dbReference type="OrthoDB" id="10603567at2759"/>
<evidence type="ECO:0000256" key="1">
    <source>
        <dbReference type="SAM" id="MobiDB-lite"/>
    </source>
</evidence>
<name>A0A6P8Z0G2_THRPL</name>
<dbReference type="RefSeq" id="XP_034243091.1">
    <property type="nucleotide sequence ID" value="XM_034387200.1"/>
</dbReference>
<protein>
    <submittedName>
        <fullName evidence="4">Uncharacterized protein LOC117646324</fullName>
    </submittedName>
</protein>
<dbReference type="Proteomes" id="UP000515158">
    <property type="component" value="Unplaced"/>
</dbReference>
<organism evidence="4">
    <name type="scientific">Thrips palmi</name>
    <name type="common">Melon thrips</name>
    <dbReference type="NCBI Taxonomy" id="161013"/>
    <lineage>
        <taxon>Eukaryota</taxon>
        <taxon>Metazoa</taxon>
        <taxon>Ecdysozoa</taxon>
        <taxon>Arthropoda</taxon>
        <taxon>Hexapoda</taxon>
        <taxon>Insecta</taxon>
        <taxon>Pterygota</taxon>
        <taxon>Neoptera</taxon>
        <taxon>Paraneoptera</taxon>
        <taxon>Thysanoptera</taxon>
        <taxon>Terebrantia</taxon>
        <taxon>Thripoidea</taxon>
        <taxon>Thripidae</taxon>
        <taxon>Thrips</taxon>
    </lineage>
</organism>
<dbReference type="GeneID" id="117646324"/>